<name>A0A1I1T5G9_9RHOB</name>
<evidence type="ECO:0000313" key="1">
    <source>
        <dbReference type="EMBL" id="SFD53884.1"/>
    </source>
</evidence>
<dbReference type="Pfam" id="PF06199">
    <property type="entry name" value="Phage_tail_2"/>
    <property type="match status" value="1"/>
</dbReference>
<dbReference type="RefSeq" id="WP_149754278.1">
    <property type="nucleotide sequence ID" value="NZ_FOMS01000001.1"/>
</dbReference>
<dbReference type="AlphaFoldDB" id="A0A1I1T5G9"/>
<dbReference type="Proteomes" id="UP000325289">
    <property type="component" value="Unassembled WGS sequence"/>
</dbReference>
<dbReference type="InterPro" id="IPR022344">
    <property type="entry name" value="GTA_major-tail"/>
</dbReference>
<dbReference type="Gene3D" id="4.10.410.40">
    <property type="match status" value="1"/>
</dbReference>
<accession>A0A1I1T5G9</accession>
<dbReference type="NCBIfam" id="TIGR02126">
    <property type="entry name" value="phgtail_TP901_1"/>
    <property type="match status" value="1"/>
</dbReference>
<reference evidence="1 2" key="1">
    <citation type="submission" date="2016-10" db="EMBL/GenBank/DDBJ databases">
        <authorList>
            <person name="Varghese N."/>
            <person name="Submissions S."/>
        </authorList>
    </citation>
    <scope>NUCLEOTIDE SEQUENCE [LARGE SCALE GENOMIC DNA]</scope>
    <source>
        <strain evidence="2">YIM D21,KCTC 23444,ACCC 10710</strain>
    </source>
</reference>
<keyword evidence="2" id="KW-1185">Reference proteome</keyword>
<protein>
    <submittedName>
        <fullName evidence="1">Phage major tail protein, TP901-1 family</fullName>
    </submittedName>
</protein>
<gene>
    <name evidence="1" type="ORF">SAMN04515678_101490</name>
</gene>
<evidence type="ECO:0000313" key="2">
    <source>
        <dbReference type="Proteomes" id="UP000325289"/>
    </source>
</evidence>
<dbReference type="InterPro" id="IPR011855">
    <property type="entry name" value="Phgtail_TP901_1"/>
</dbReference>
<dbReference type="OrthoDB" id="7266971at2"/>
<dbReference type="PRINTS" id="PR01996">
    <property type="entry name" value="MTP1FAMILY"/>
</dbReference>
<organism evidence="1 2">
    <name type="scientific">Roseivivax sediminis</name>
    <dbReference type="NCBI Taxonomy" id="936889"/>
    <lineage>
        <taxon>Bacteria</taxon>
        <taxon>Pseudomonadati</taxon>
        <taxon>Pseudomonadota</taxon>
        <taxon>Alphaproteobacteria</taxon>
        <taxon>Rhodobacterales</taxon>
        <taxon>Roseobacteraceae</taxon>
        <taxon>Roseivivax</taxon>
    </lineage>
</organism>
<proteinExistence type="predicted"/>
<sequence>MPAQNGKDLLIKVDLTGDGQFQTMAGLRASRVSFNAETVDVTTLDSAGGWRELLSGAGVRSAAISGSGIFKDEATDERARQIFFDGETPAFQVVIPDFGTVEGAFQVTAIEYAGNHDGEATYEVSLASAGALSFVAAAS</sequence>
<dbReference type="EMBL" id="FOMS01000001">
    <property type="protein sequence ID" value="SFD53884.1"/>
    <property type="molecule type" value="Genomic_DNA"/>
</dbReference>